<evidence type="ECO:0000313" key="2">
    <source>
        <dbReference type="Proteomes" id="UP000198983"/>
    </source>
</evidence>
<evidence type="ECO:0008006" key="3">
    <source>
        <dbReference type="Google" id="ProtNLM"/>
    </source>
</evidence>
<dbReference type="RefSeq" id="WP_092655797.1">
    <property type="nucleotide sequence ID" value="NZ_LT629732.1"/>
</dbReference>
<name>A0A1H1X0N1_9ACTN</name>
<dbReference type="InterPro" id="IPR027417">
    <property type="entry name" value="P-loop_NTPase"/>
</dbReference>
<organism evidence="1 2">
    <name type="scientific">Actinopolymorpha singaporensis</name>
    <dbReference type="NCBI Taxonomy" id="117157"/>
    <lineage>
        <taxon>Bacteria</taxon>
        <taxon>Bacillati</taxon>
        <taxon>Actinomycetota</taxon>
        <taxon>Actinomycetes</taxon>
        <taxon>Propionibacteriales</taxon>
        <taxon>Actinopolymorphaceae</taxon>
        <taxon>Actinopolymorpha</taxon>
    </lineage>
</organism>
<accession>A0A1H1X0N1</accession>
<dbReference type="STRING" id="117157.SAMN04489717_4758"/>
<reference evidence="1 2" key="1">
    <citation type="submission" date="2016-10" db="EMBL/GenBank/DDBJ databases">
        <authorList>
            <person name="de Groot N.N."/>
        </authorList>
    </citation>
    <scope>NUCLEOTIDE SEQUENCE [LARGE SCALE GENOMIC DNA]</scope>
    <source>
        <strain evidence="1 2">DSM 22024</strain>
    </source>
</reference>
<dbReference type="Proteomes" id="UP000198983">
    <property type="component" value="Chromosome I"/>
</dbReference>
<dbReference type="OrthoDB" id="3820382at2"/>
<gene>
    <name evidence="1" type="ORF">SAMN04489717_4758</name>
</gene>
<dbReference type="EMBL" id="LT629732">
    <property type="protein sequence ID" value="SDT02752.1"/>
    <property type="molecule type" value="Genomic_DNA"/>
</dbReference>
<dbReference type="SUPFAM" id="SSF52540">
    <property type="entry name" value="P-loop containing nucleoside triphosphate hydrolases"/>
    <property type="match status" value="1"/>
</dbReference>
<dbReference type="AlphaFoldDB" id="A0A1H1X0N1"/>
<proteinExistence type="predicted"/>
<protein>
    <recommendedName>
        <fullName evidence="3">Cytidylate kinase</fullName>
    </recommendedName>
</protein>
<evidence type="ECO:0000313" key="1">
    <source>
        <dbReference type="EMBL" id="SDT02752.1"/>
    </source>
</evidence>
<sequence length="218" mass="24393">MTWDPFGTIADTLWLGGGQWAGKSTVARILARRCGITAYHYDYHDARGHDARRVADRAARGEPLTGPGPDEVWVRRTSAEMARDALEEFGRRFEWTLDDLRGLVSGRPILAEGWGLRPELVAPLLDSPGRMLVMVPTEEFRQRQLRELPRAREFGPRVSDPERAQANRVDRDRLLAVSAAEAAREHGIRVLAVDGSRDAEQVADEVADHFSPYLANLS</sequence>
<dbReference type="Gene3D" id="3.40.50.300">
    <property type="entry name" value="P-loop containing nucleotide triphosphate hydrolases"/>
    <property type="match status" value="1"/>
</dbReference>
<keyword evidence="2" id="KW-1185">Reference proteome</keyword>